<feature type="region of interest" description="Disordered" evidence="1">
    <location>
        <begin position="34"/>
        <end position="62"/>
    </location>
</feature>
<organism evidence="2">
    <name type="scientific">termite gut metagenome</name>
    <dbReference type="NCBI Taxonomy" id="433724"/>
    <lineage>
        <taxon>unclassified sequences</taxon>
        <taxon>metagenomes</taxon>
        <taxon>organismal metagenomes</taxon>
    </lineage>
</organism>
<evidence type="ECO:0000256" key="1">
    <source>
        <dbReference type="SAM" id="MobiDB-lite"/>
    </source>
</evidence>
<dbReference type="AlphaFoldDB" id="A0A5J4Q9J2"/>
<comment type="caution">
    <text evidence="2">The sequence shown here is derived from an EMBL/GenBank/DDBJ whole genome shotgun (WGS) entry which is preliminary data.</text>
</comment>
<accession>A0A5J4Q9J2</accession>
<gene>
    <name evidence="2" type="ORF">EZS27_031315</name>
</gene>
<dbReference type="EMBL" id="SNRY01004106">
    <property type="protein sequence ID" value="KAA6318716.1"/>
    <property type="molecule type" value="Genomic_DNA"/>
</dbReference>
<protein>
    <recommendedName>
        <fullName evidence="3">Helix-turn-helix domain-containing protein</fullName>
    </recommendedName>
</protein>
<feature type="compositionally biased region" description="Acidic residues" evidence="1">
    <location>
        <begin position="39"/>
        <end position="53"/>
    </location>
</feature>
<proteinExistence type="predicted"/>
<evidence type="ECO:0000313" key="2">
    <source>
        <dbReference type="EMBL" id="KAA6318716.1"/>
    </source>
</evidence>
<name>A0A5J4Q9J2_9ZZZZ</name>
<reference evidence="2" key="1">
    <citation type="submission" date="2019-03" db="EMBL/GenBank/DDBJ databases">
        <title>Single cell metagenomics reveals metabolic interactions within the superorganism composed of flagellate Streblomastix strix and complex community of Bacteroidetes bacteria on its surface.</title>
        <authorList>
            <person name="Treitli S.C."/>
            <person name="Kolisko M."/>
            <person name="Husnik F."/>
            <person name="Keeling P."/>
            <person name="Hampl V."/>
        </authorList>
    </citation>
    <scope>NUCLEOTIDE SEQUENCE</scope>
    <source>
        <strain evidence="2">STM</strain>
    </source>
</reference>
<feature type="non-terminal residue" evidence="2">
    <location>
        <position position="1"/>
    </location>
</feature>
<sequence>QRYRSSGELPYQMIYHKTFYKESDVEAFIKANFAKGEDAANDPPEDEDTDDPEGSPNNIEDN</sequence>
<evidence type="ECO:0008006" key="3">
    <source>
        <dbReference type="Google" id="ProtNLM"/>
    </source>
</evidence>